<feature type="non-terminal residue" evidence="1">
    <location>
        <position position="1"/>
    </location>
</feature>
<reference evidence="1 2" key="1">
    <citation type="submission" date="2016-02" db="EMBL/GenBank/DDBJ databases">
        <title>Genome analysis of coral dinoflagellate symbionts highlights evolutionary adaptations to a symbiotic lifestyle.</title>
        <authorList>
            <person name="Aranda M."/>
            <person name="Li Y."/>
            <person name="Liew Y.J."/>
            <person name="Baumgarten S."/>
            <person name="Simakov O."/>
            <person name="Wilson M."/>
            <person name="Piel J."/>
            <person name="Ashoor H."/>
            <person name="Bougouffa S."/>
            <person name="Bajic V.B."/>
            <person name="Ryu T."/>
            <person name="Ravasi T."/>
            <person name="Bayer T."/>
            <person name="Micklem G."/>
            <person name="Kim H."/>
            <person name="Bhak J."/>
            <person name="Lajeunesse T.C."/>
            <person name="Voolstra C.R."/>
        </authorList>
    </citation>
    <scope>NUCLEOTIDE SEQUENCE [LARGE SCALE GENOMIC DNA]</scope>
    <source>
        <strain evidence="1 2">CCMP2467</strain>
    </source>
</reference>
<keyword evidence="2" id="KW-1185">Reference proteome</keyword>
<protein>
    <submittedName>
        <fullName evidence="1">Uncharacterized protein</fullName>
    </submittedName>
</protein>
<comment type="caution">
    <text evidence="1">The sequence shown here is derived from an EMBL/GenBank/DDBJ whole genome shotgun (WGS) entry which is preliminary data.</text>
</comment>
<evidence type="ECO:0000313" key="1">
    <source>
        <dbReference type="EMBL" id="OLP73114.1"/>
    </source>
</evidence>
<dbReference type="EMBL" id="LSRX01006330">
    <property type="protein sequence ID" value="OLP73114.1"/>
    <property type="molecule type" value="Genomic_DNA"/>
</dbReference>
<feature type="non-terminal residue" evidence="1">
    <location>
        <position position="35"/>
    </location>
</feature>
<accession>A0A1Q9BR92</accession>
<dbReference type="Proteomes" id="UP000186817">
    <property type="component" value="Unassembled WGS sequence"/>
</dbReference>
<gene>
    <name evidence="1" type="ORF">AK812_SmicGene47783</name>
</gene>
<organism evidence="1 2">
    <name type="scientific">Symbiodinium microadriaticum</name>
    <name type="common">Dinoflagellate</name>
    <name type="synonym">Zooxanthella microadriatica</name>
    <dbReference type="NCBI Taxonomy" id="2951"/>
    <lineage>
        <taxon>Eukaryota</taxon>
        <taxon>Sar</taxon>
        <taxon>Alveolata</taxon>
        <taxon>Dinophyceae</taxon>
        <taxon>Suessiales</taxon>
        <taxon>Symbiodiniaceae</taxon>
        <taxon>Symbiodinium</taxon>
    </lineage>
</organism>
<evidence type="ECO:0000313" key="2">
    <source>
        <dbReference type="Proteomes" id="UP000186817"/>
    </source>
</evidence>
<dbReference type="AlphaFoldDB" id="A0A1Q9BR92"/>
<name>A0A1Q9BR92_SYMMI</name>
<sequence length="35" mass="3281">RPSSCFAAPAPVPALPGGQVGSSCKCPAAPGTARA</sequence>
<proteinExistence type="predicted"/>